<dbReference type="Pfam" id="PF13349">
    <property type="entry name" value="DUF4097"/>
    <property type="match status" value="1"/>
</dbReference>
<organism evidence="4 5">
    <name type="scientific">Evansella alkalicola</name>
    <dbReference type="NCBI Taxonomy" id="745819"/>
    <lineage>
        <taxon>Bacteria</taxon>
        <taxon>Bacillati</taxon>
        <taxon>Bacillota</taxon>
        <taxon>Bacilli</taxon>
        <taxon>Bacillales</taxon>
        <taxon>Bacillaceae</taxon>
        <taxon>Evansella</taxon>
    </lineage>
</organism>
<dbReference type="RefSeq" id="WP_088076484.1">
    <property type="nucleotide sequence ID" value="NZ_JAHQCR010000050.1"/>
</dbReference>
<feature type="region of interest" description="Disordered" evidence="1">
    <location>
        <begin position="30"/>
        <end position="54"/>
    </location>
</feature>
<evidence type="ECO:0000259" key="3">
    <source>
        <dbReference type="Pfam" id="PF22746"/>
    </source>
</evidence>
<dbReference type="EMBL" id="JAHQCR010000050">
    <property type="protein sequence ID" value="MBU9722253.1"/>
    <property type="molecule type" value="Genomic_DNA"/>
</dbReference>
<feature type="domain" description="YvlB/LiaX N-terminal" evidence="3">
    <location>
        <begin position="3"/>
        <end position="33"/>
    </location>
</feature>
<comment type="caution">
    <text evidence="4">The sequence shown here is derived from an EMBL/GenBank/DDBJ whole genome shotgun (WGS) entry which is preliminary data.</text>
</comment>
<proteinExistence type="predicted"/>
<feature type="domain" description="DUF4097" evidence="2">
    <location>
        <begin position="116"/>
        <end position="369"/>
    </location>
</feature>
<gene>
    <name evidence="4" type="ORF">KS407_12480</name>
</gene>
<protein>
    <submittedName>
        <fullName evidence="4">DUF4097 domain-containing protein</fullName>
    </submittedName>
</protein>
<dbReference type="Pfam" id="PF22746">
    <property type="entry name" value="SHOCT-like_DUF2089-C"/>
    <property type="match status" value="1"/>
</dbReference>
<dbReference type="InterPro" id="IPR016599">
    <property type="entry name" value="UCP012569"/>
</dbReference>
<keyword evidence="5" id="KW-1185">Reference proteome</keyword>
<evidence type="ECO:0000256" key="1">
    <source>
        <dbReference type="SAM" id="MobiDB-lite"/>
    </source>
</evidence>
<dbReference type="PIRSF" id="PIRSF012569">
    <property type="entry name" value="UCP012569"/>
    <property type="match status" value="1"/>
</dbReference>
<evidence type="ECO:0000259" key="2">
    <source>
        <dbReference type="Pfam" id="PF13349"/>
    </source>
</evidence>
<name>A0ABS6JUS9_9BACI</name>
<dbReference type="InterPro" id="IPR025164">
    <property type="entry name" value="Toastrack_DUF4097"/>
</dbReference>
<reference evidence="4 5" key="1">
    <citation type="submission" date="2021-06" db="EMBL/GenBank/DDBJ databases">
        <title>Bacillus sp. RD4P76, an endophyte from a halophyte.</title>
        <authorList>
            <person name="Sun J.-Q."/>
        </authorList>
    </citation>
    <scope>NUCLEOTIDE SEQUENCE [LARGE SCALE GENOMIC DNA]</scope>
    <source>
        <strain evidence="4 5">JCM 17098</strain>
    </source>
</reference>
<evidence type="ECO:0000313" key="4">
    <source>
        <dbReference type="EMBL" id="MBU9722253.1"/>
    </source>
</evidence>
<accession>A0ABS6JUS9</accession>
<dbReference type="Proteomes" id="UP000790580">
    <property type="component" value="Unassembled WGS sequence"/>
</dbReference>
<dbReference type="InterPro" id="IPR053959">
    <property type="entry name" value="YvlB/LiaX_N"/>
</dbReference>
<sequence>MQEERKMILKMIEDGKISAEEGLQLLNALKEDKGTDSKQKESVTQDTSERSISRDVDWESGANYRKMESKATSFATRFSEFIEDAVQKIKEFDLDFNFGSSVEIQHVFQHRDATVKNVEITVENGSVSFLPWDEDDIRVECNVKVYKVNDSDEARRVFLDEVYFDTANEKMRFESRKKSMKVNTVVYVPKKDLEKIKLYTFNGKISGENVAFTEKFEAQTVNGRINFEELSGEVVRLETVNGTISVGKLVSNNCDAKTVNGTIALSATKGDLEIETLNGTINYTLLEPAVSRVYMKTTTGSVMVHVPNNVKTEGEIKTTVGGINCDLPQLTVLDEVKEFGNKKMSFLSNKNGESGLYVEAEATTGSINLRN</sequence>
<evidence type="ECO:0000313" key="5">
    <source>
        <dbReference type="Proteomes" id="UP000790580"/>
    </source>
</evidence>